<dbReference type="PANTHER" id="PTHR12864">
    <property type="entry name" value="RAN BINDING PROTEIN 9-RELATED"/>
    <property type="match status" value="1"/>
</dbReference>
<name>A0A9W8H674_9FUNG</name>
<dbReference type="AlphaFoldDB" id="A0A9W8H674"/>
<dbReference type="Proteomes" id="UP001140172">
    <property type="component" value="Unassembled WGS sequence"/>
</dbReference>
<evidence type="ECO:0000259" key="2">
    <source>
        <dbReference type="SMART" id="SM00757"/>
    </source>
</evidence>
<gene>
    <name evidence="3" type="ORF">GGI15_004645</name>
</gene>
<evidence type="ECO:0000313" key="3">
    <source>
        <dbReference type="EMBL" id="KAJ2777034.1"/>
    </source>
</evidence>
<evidence type="ECO:0000256" key="1">
    <source>
        <dbReference type="SAM" id="MobiDB-lite"/>
    </source>
</evidence>
<comment type="caution">
    <text evidence="3">The sequence shown here is derived from an EMBL/GenBank/DDBJ whole genome shotgun (WGS) entry which is preliminary data.</text>
</comment>
<dbReference type="EMBL" id="JANBUM010000445">
    <property type="protein sequence ID" value="KAJ2777034.1"/>
    <property type="molecule type" value="Genomic_DNA"/>
</dbReference>
<reference evidence="3" key="1">
    <citation type="submission" date="2022-07" db="EMBL/GenBank/DDBJ databases">
        <title>Phylogenomic reconstructions and comparative analyses of Kickxellomycotina fungi.</title>
        <authorList>
            <person name="Reynolds N.K."/>
            <person name="Stajich J.E."/>
            <person name="Barry K."/>
            <person name="Grigoriev I.V."/>
            <person name="Crous P."/>
            <person name="Smith M.E."/>
        </authorList>
    </citation>
    <scope>NUCLEOTIDE SEQUENCE</scope>
    <source>
        <strain evidence="3">BCRC 34489</strain>
    </source>
</reference>
<organism evidence="3 4">
    <name type="scientific">Coemansia interrupta</name>
    <dbReference type="NCBI Taxonomy" id="1126814"/>
    <lineage>
        <taxon>Eukaryota</taxon>
        <taxon>Fungi</taxon>
        <taxon>Fungi incertae sedis</taxon>
        <taxon>Zoopagomycota</taxon>
        <taxon>Kickxellomycotina</taxon>
        <taxon>Kickxellomycetes</taxon>
        <taxon>Kickxellales</taxon>
        <taxon>Kickxellaceae</taxon>
        <taxon>Coemansia</taxon>
    </lineage>
</organism>
<feature type="region of interest" description="Disordered" evidence="1">
    <location>
        <begin position="16"/>
        <end position="39"/>
    </location>
</feature>
<evidence type="ECO:0000313" key="4">
    <source>
        <dbReference type="Proteomes" id="UP001140172"/>
    </source>
</evidence>
<feature type="compositionally biased region" description="Low complexity" evidence="1">
    <location>
        <begin position="266"/>
        <end position="283"/>
    </location>
</feature>
<dbReference type="InterPro" id="IPR024964">
    <property type="entry name" value="CTLH/CRA"/>
</dbReference>
<feature type="region of interest" description="Disordered" evidence="1">
    <location>
        <begin position="254"/>
        <end position="284"/>
    </location>
</feature>
<dbReference type="SMART" id="SM00757">
    <property type="entry name" value="CRA"/>
    <property type="match status" value="1"/>
</dbReference>
<protein>
    <recommendedName>
        <fullName evidence="2">CRA domain-containing protein</fullName>
    </recommendedName>
</protein>
<sequence length="308" mass="33805">MAPAGDTSIEALLMTSGQQESQSQIQMQQQKLGESGTSEADRANQIIDHHIEYLRIRQSICMSIESGEPKVALDLLSTYFRTVLIPPPSECLPESSLPTRSEFNATILRFRLDTQYYVELVANGQLLDALKFGQSVIWRYPDIFDTWLSSSLIQQQPQLKADQQSAASYVSREELKLKRADIMQHITNVAALVSYTDPRKSILAYLLDQERRNELAAAVNDAILESMHFPKEPALVTLVRQLATTSAYLVGYRSSSSGRSGGASSGSGSAVARDSGAAGADSATRPQPWVLDTFVNSDNLVASPDPYN</sequence>
<dbReference type="InterPro" id="IPR013144">
    <property type="entry name" value="CRA_dom"/>
</dbReference>
<proteinExistence type="predicted"/>
<dbReference type="Pfam" id="PF10607">
    <property type="entry name" value="CTLH"/>
    <property type="match status" value="1"/>
</dbReference>
<accession>A0A9W8H674</accession>
<feature type="domain" description="CRA" evidence="2">
    <location>
        <begin position="161"/>
        <end position="255"/>
    </location>
</feature>
<dbReference type="OrthoDB" id="2415936at2759"/>
<feature type="compositionally biased region" description="Low complexity" evidence="1">
    <location>
        <begin position="16"/>
        <end position="30"/>
    </location>
</feature>
<keyword evidence="4" id="KW-1185">Reference proteome</keyword>
<dbReference type="InterPro" id="IPR050618">
    <property type="entry name" value="Ubq-SigPath_Reg"/>
</dbReference>